<evidence type="ECO:0000313" key="2">
    <source>
        <dbReference type="EMBL" id="CAA9468967.1"/>
    </source>
</evidence>
<reference evidence="2" key="1">
    <citation type="submission" date="2020-02" db="EMBL/GenBank/DDBJ databases">
        <authorList>
            <person name="Meier V. D."/>
        </authorList>
    </citation>
    <scope>NUCLEOTIDE SEQUENCE</scope>
    <source>
        <strain evidence="2">AVDCRST_MAG13</strain>
    </source>
</reference>
<feature type="non-terminal residue" evidence="2">
    <location>
        <position position="1"/>
    </location>
</feature>
<accession>A0A6J4RAT6</accession>
<gene>
    <name evidence="2" type="ORF">AVDCRST_MAG13-307</name>
</gene>
<name>A0A6J4RAT6_9ACTN</name>
<proteinExistence type="predicted"/>
<evidence type="ECO:0000256" key="1">
    <source>
        <dbReference type="SAM" id="MobiDB-lite"/>
    </source>
</evidence>
<feature type="compositionally biased region" description="Basic residues" evidence="1">
    <location>
        <begin position="44"/>
        <end position="60"/>
    </location>
</feature>
<organism evidence="2">
    <name type="scientific">uncultured Solirubrobacteraceae bacterium</name>
    <dbReference type="NCBI Taxonomy" id="1162706"/>
    <lineage>
        <taxon>Bacteria</taxon>
        <taxon>Bacillati</taxon>
        <taxon>Actinomycetota</taxon>
        <taxon>Thermoleophilia</taxon>
        <taxon>Solirubrobacterales</taxon>
        <taxon>Solirubrobacteraceae</taxon>
        <taxon>environmental samples</taxon>
    </lineage>
</organism>
<feature type="region of interest" description="Disordered" evidence="1">
    <location>
        <begin position="1"/>
        <end position="138"/>
    </location>
</feature>
<feature type="compositionally biased region" description="Basic residues" evidence="1">
    <location>
        <begin position="70"/>
        <end position="79"/>
    </location>
</feature>
<sequence>GRPVPGGDPLPLQAAPQLGRARGSRPRVRGHEPALRRPAQGHAQRGRGRQGLRRALRRPRLRDLAGRGLHGLRRARRDGRGRAGQARPLLRPGSPRDPDLRDAHEVRAALPEGHQVGGPGRRRRVGARHAAERGGGAL</sequence>
<dbReference type="AlphaFoldDB" id="A0A6J4RAT6"/>
<feature type="compositionally biased region" description="Basic and acidic residues" evidence="1">
    <location>
        <begin position="94"/>
        <end position="107"/>
    </location>
</feature>
<feature type="non-terminal residue" evidence="2">
    <location>
        <position position="138"/>
    </location>
</feature>
<dbReference type="EMBL" id="CADCVO010000044">
    <property type="protein sequence ID" value="CAA9468967.1"/>
    <property type="molecule type" value="Genomic_DNA"/>
</dbReference>
<protein>
    <submittedName>
        <fullName evidence="2">Iron-sulfur cluster assembly scaffold protein for SUF system, SufE2</fullName>
    </submittedName>
</protein>